<accession>A0A6P2RWQ8</accession>
<dbReference type="InterPro" id="IPR051786">
    <property type="entry name" value="ASN_synthetase/amidase"/>
</dbReference>
<dbReference type="InterPro" id="IPR017932">
    <property type="entry name" value="GATase_2_dom"/>
</dbReference>
<dbReference type="GO" id="GO:0006529">
    <property type="term" value="P:asparagine biosynthetic process"/>
    <property type="evidence" value="ECO:0007669"/>
    <property type="project" value="InterPro"/>
</dbReference>
<name>A0A6P2RWQ8_BURL3</name>
<dbReference type="EMBL" id="CABVPU010000040">
    <property type="protein sequence ID" value="VWC37756.1"/>
    <property type="molecule type" value="Genomic_DNA"/>
</dbReference>
<evidence type="ECO:0000313" key="7">
    <source>
        <dbReference type="Proteomes" id="UP000494174"/>
    </source>
</evidence>
<feature type="domain" description="Glutamine amidotransferase type-2" evidence="5">
    <location>
        <begin position="64"/>
        <end position="135"/>
    </location>
</feature>
<evidence type="ECO:0000256" key="3">
    <source>
        <dbReference type="ARBA" id="ARBA00048741"/>
    </source>
</evidence>
<dbReference type="InterPro" id="IPR029055">
    <property type="entry name" value="Ntn_hydrolases_N"/>
</dbReference>
<dbReference type="Pfam" id="PF00733">
    <property type="entry name" value="Asn_synthase"/>
    <property type="match status" value="1"/>
</dbReference>
<dbReference type="PANTHER" id="PTHR43284:SF1">
    <property type="entry name" value="ASPARAGINE SYNTHETASE"/>
    <property type="match status" value="1"/>
</dbReference>
<feature type="domain" description="Asparagine synthetase" evidence="4">
    <location>
        <begin position="209"/>
        <end position="549"/>
    </location>
</feature>
<evidence type="ECO:0000259" key="5">
    <source>
        <dbReference type="Pfam" id="PF13537"/>
    </source>
</evidence>
<evidence type="ECO:0000256" key="2">
    <source>
        <dbReference type="ARBA" id="ARBA00012737"/>
    </source>
</evidence>
<comment type="catalytic activity">
    <reaction evidence="3">
        <text>L-aspartate + L-glutamine + ATP + H2O = L-asparagine + L-glutamate + AMP + diphosphate + H(+)</text>
        <dbReference type="Rhea" id="RHEA:12228"/>
        <dbReference type="ChEBI" id="CHEBI:15377"/>
        <dbReference type="ChEBI" id="CHEBI:15378"/>
        <dbReference type="ChEBI" id="CHEBI:29985"/>
        <dbReference type="ChEBI" id="CHEBI:29991"/>
        <dbReference type="ChEBI" id="CHEBI:30616"/>
        <dbReference type="ChEBI" id="CHEBI:33019"/>
        <dbReference type="ChEBI" id="CHEBI:58048"/>
        <dbReference type="ChEBI" id="CHEBI:58359"/>
        <dbReference type="ChEBI" id="CHEBI:456215"/>
        <dbReference type="EC" id="6.3.5.4"/>
    </reaction>
</comment>
<comment type="pathway">
    <text evidence="1">Amino-acid biosynthesis; L-asparagine biosynthesis; L-asparagine from L-aspartate (L-Gln route): step 1/1.</text>
</comment>
<dbReference type="SUPFAM" id="SSF52402">
    <property type="entry name" value="Adenine nucleotide alpha hydrolases-like"/>
    <property type="match status" value="1"/>
</dbReference>
<dbReference type="Gene3D" id="3.60.20.10">
    <property type="entry name" value="Glutamine Phosphoribosylpyrophosphate, subunit 1, domain 1"/>
    <property type="match status" value="1"/>
</dbReference>
<organism evidence="6 7">
    <name type="scientific">Burkholderia lata (strain ATCC 17760 / DSM 23089 / LMG 22485 / NCIMB 9086 / R18194 / 383)</name>
    <dbReference type="NCBI Taxonomy" id="482957"/>
    <lineage>
        <taxon>Bacteria</taxon>
        <taxon>Pseudomonadati</taxon>
        <taxon>Pseudomonadota</taxon>
        <taxon>Betaproteobacteria</taxon>
        <taxon>Burkholderiales</taxon>
        <taxon>Burkholderiaceae</taxon>
        <taxon>Burkholderia</taxon>
        <taxon>Burkholderia cepacia complex</taxon>
    </lineage>
</organism>
<dbReference type="Proteomes" id="UP000494174">
    <property type="component" value="Unassembled WGS sequence"/>
</dbReference>
<evidence type="ECO:0000256" key="1">
    <source>
        <dbReference type="ARBA" id="ARBA00005187"/>
    </source>
</evidence>
<sequence>MYIKFNWSGLSTSREKSSPESVFWKFDSLVVAKVIGPKSDSSARWGVWKGVYWYMEGDIFERNSTRMASDVEVIACLVKSTHSVSDLFWGIYRFAAFDSDRGDLYVMGDPCGQSPVYFHLDRGGTWHVCSELEDFVNVGNISLNADYAYLHQCLWNSANDPESTGWLGISCLPAGRLLKVGKNNDGGSVLVWRPRLTPLRKTGGDPIATLQLAVEAFLRQRSKTCLELSGGVESTAIAIALARSGMADRAIAVTYNDSSMAASDEASCSRIVANRLGIRHEVHSLTEVLPFAPFSNPPLVCRPSNLLAQLSQFEHQAQVVGIDANTTVVNGHGGDTLFLAPPPLSAPIDAAVRLRLKRAVTSTLDLAIYYRTSIFSILEYNWRHRRAGGSAYFRGDVENCIFPISPLSMRDAPCDSFIELSPNNQPAKRQQVLQFIRMLDETVVSLFPPGGRSFYPFLSQPMVELALSARPEDLFSGYFDRTFIRDSIFRASGLNTVWKVGKGDTTHNSLCGIARHRDHVRDLCLNGHLVKEGIVNKQVMERQINRSIRGCHGPLRDVASVFSAEIFLQGRRIG</sequence>
<gene>
    <name evidence="6" type="ORF">BLA15945_06837</name>
</gene>
<dbReference type="Gene3D" id="3.40.50.620">
    <property type="entry name" value="HUPs"/>
    <property type="match status" value="1"/>
</dbReference>
<dbReference type="InterPro" id="IPR001962">
    <property type="entry name" value="Asn_synthase"/>
</dbReference>
<evidence type="ECO:0000259" key="4">
    <source>
        <dbReference type="Pfam" id="PF00733"/>
    </source>
</evidence>
<protein>
    <recommendedName>
        <fullName evidence="2">asparagine synthase (glutamine-hydrolyzing)</fullName>
        <ecNumber evidence="2">6.3.5.4</ecNumber>
    </recommendedName>
</protein>
<dbReference type="PANTHER" id="PTHR43284">
    <property type="entry name" value="ASPARAGINE SYNTHETASE (GLUTAMINE-HYDROLYZING)"/>
    <property type="match status" value="1"/>
</dbReference>
<evidence type="ECO:0000313" key="6">
    <source>
        <dbReference type="EMBL" id="VWC37756.1"/>
    </source>
</evidence>
<dbReference type="GO" id="GO:0004066">
    <property type="term" value="F:asparagine synthase (glutamine-hydrolyzing) activity"/>
    <property type="evidence" value="ECO:0007669"/>
    <property type="project" value="UniProtKB-EC"/>
</dbReference>
<proteinExistence type="predicted"/>
<dbReference type="SUPFAM" id="SSF56235">
    <property type="entry name" value="N-terminal nucleophile aminohydrolases (Ntn hydrolases)"/>
    <property type="match status" value="1"/>
</dbReference>
<reference evidence="6 7" key="1">
    <citation type="submission" date="2019-09" db="EMBL/GenBank/DDBJ databases">
        <authorList>
            <person name="Depoorter E."/>
        </authorList>
    </citation>
    <scope>NUCLEOTIDE SEQUENCE [LARGE SCALE GENOMIC DNA]</scope>
    <source>
        <strain evidence="6">R-15945</strain>
    </source>
</reference>
<dbReference type="InterPro" id="IPR014729">
    <property type="entry name" value="Rossmann-like_a/b/a_fold"/>
</dbReference>
<dbReference type="AlphaFoldDB" id="A0A6P2RWQ8"/>
<dbReference type="EC" id="6.3.5.4" evidence="2"/>
<dbReference type="Pfam" id="PF13537">
    <property type="entry name" value="GATase_7"/>
    <property type="match status" value="1"/>
</dbReference>
<dbReference type="RefSeq" id="WP_174973437.1">
    <property type="nucleotide sequence ID" value="NZ_CABVPU010000040.1"/>
</dbReference>